<dbReference type="PANTHER" id="PTHR10908">
    <property type="entry name" value="SEROTONIN N-ACETYLTRANSFERASE"/>
    <property type="match status" value="1"/>
</dbReference>
<reference evidence="4 5" key="1">
    <citation type="submission" date="2017-11" db="EMBL/GenBank/DDBJ databases">
        <title>Complete genome sequence of Spiroplasma clarkii CN-5 (DSM 19994).</title>
        <authorList>
            <person name="Tsai Y.-M."/>
            <person name="Chang A."/>
            <person name="Lo W.-S."/>
            <person name="Kuo C.-H."/>
        </authorList>
    </citation>
    <scope>NUCLEOTIDE SEQUENCE [LARGE SCALE GENOMIC DNA]</scope>
    <source>
        <strain evidence="4 5">CN-5</strain>
    </source>
</reference>
<accession>A0A2K8KKC3</accession>
<evidence type="ECO:0000313" key="5">
    <source>
        <dbReference type="Proteomes" id="UP000231179"/>
    </source>
</evidence>
<dbReference type="PANTHER" id="PTHR10908:SF0">
    <property type="entry name" value="SEROTONIN N-ACETYLTRANSFERASE"/>
    <property type="match status" value="1"/>
</dbReference>
<protein>
    <submittedName>
        <fullName evidence="4">N-acetyltransferase</fullName>
    </submittedName>
</protein>
<dbReference type="CDD" id="cd04301">
    <property type="entry name" value="NAT_SF"/>
    <property type="match status" value="1"/>
</dbReference>
<dbReference type="RefSeq" id="WP_157795123.1">
    <property type="nucleotide sequence ID" value="NZ_CP024870.1"/>
</dbReference>
<dbReference type="Proteomes" id="UP000231179">
    <property type="component" value="Chromosome"/>
</dbReference>
<dbReference type="InterPro" id="IPR016181">
    <property type="entry name" value="Acyl_CoA_acyltransferase"/>
</dbReference>
<feature type="domain" description="N-acetyltransferase" evidence="3">
    <location>
        <begin position="3"/>
        <end position="163"/>
    </location>
</feature>
<keyword evidence="1 4" id="KW-0808">Transferase</keyword>
<evidence type="ECO:0000256" key="1">
    <source>
        <dbReference type="ARBA" id="ARBA00022679"/>
    </source>
</evidence>
<evidence type="ECO:0000256" key="2">
    <source>
        <dbReference type="ARBA" id="ARBA00023315"/>
    </source>
</evidence>
<dbReference type="InterPro" id="IPR000182">
    <property type="entry name" value="GNAT_dom"/>
</dbReference>
<dbReference type="EMBL" id="CP024870">
    <property type="protein sequence ID" value="ATX70671.1"/>
    <property type="molecule type" value="Genomic_DNA"/>
</dbReference>
<dbReference type="GO" id="GO:0008080">
    <property type="term" value="F:N-acetyltransferase activity"/>
    <property type="evidence" value="ECO:0007669"/>
    <property type="project" value="UniProtKB-ARBA"/>
</dbReference>
<dbReference type="Pfam" id="PF00583">
    <property type="entry name" value="Acetyltransf_1"/>
    <property type="match status" value="1"/>
</dbReference>
<dbReference type="Gene3D" id="3.40.630.30">
    <property type="match status" value="1"/>
</dbReference>
<keyword evidence="5" id="KW-1185">Reference proteome</keyword>
<proteinExistence type="predicted"/>
<keyword evidence="2" id="KW-0012">Acyltransferase</keyword>
<name>A0A2K8KKC3_9MOLU</name>
<dbReference type="InterPro" id="IPR051635">
    <property type="entry name" value="SNAT-like"/>
</dbReference>
<organism evidence="4 5">
    <name type="scientific">Spiroplasma clarkii</name>
    <dbReference type="NCBI Taxonomy" id="2139"/>
    <lineage>
        <taxon>Bacteria</taxon>
        <taxon>Bacillati</taxon>
        <taxon>Mycoplasmatota</taxon>
        <taxon>Mollicutes</taxon>
        <taxon>Entomoplasmatales</taxon>
        <taxon>Spiroplasmataceae</taxon>
        <taxon>Spiroplasma</taxon>
    </lineage>
</organism>
<dbReference type="AlphaFoldDB" id="A0A2K8KKC3"/>
<dbReference type="PROSITE" id="PS51186">
    <property type="entry name" value="GNAT"/>
    <property type="match status" value="1"/>
</dbReference>
<dbReference type="SUPFAM" id="SSF55729">
    <property type="entry name" value="Acyl-CoA N-acyltransferases (Nat)"/>
    <property type="match status" value="1"/>
</dbReference>
<evidence type="ECO:0000259" key="3">
    <source>
        <dbReference type="PROSITE" id="PS51186"/>
    </source>
</evidence>
<gene>
    <name evidence="4" type="ORF">SCLAR_v1c03410</name>
</gene>
<evidence type="ECO:0000313" key="4">
    <source>
        <dbReference type="EMBL" id="ATX70671.1"/>
    </source>
</evidence>
<sequence>MRITFDNPKLTDLDDLYQVEITAFPINETLSKVSYEERIKKISDSMIVARNENNQVIGFVVGISSPERYLSDEYFFSTKPNSPSDPNFCIVGLAIAPKYQQYKIGSELLTKFLKLAKSLKKQLVSLTCEEKLIKFYEKFGFVNEGVSKSKFADLVWYDMVYTI</sequence>